<keyword evidence="2" id="KW-1185">Reference proteome</keyword>
<dbReference type="AlphaFoldDB" id="A0A4Y8Q9J1"/>
<evidence type="ECO:0000313" key="2">
    <source>
        <dbReference type="Proteomes" id="UP000298246"/>
    </source>
</evidence>
<comment type="caution">
    <text evidence="1">The sequence shown here is derived from an EMBL/GenBank/DDBJ whole genome shotgun (WGS) entry which is preliminary data.</text>
</comment>
<reference evidence="1 2" key="1">
    <citation type="submission" date="2017-03" db="EMBL/GenBank/DDBJ databases">
        <title>Isolation of Levoglucosan Utilizing Bacteria.</title>
        <authorList>
            <person name="Arya A.S."/>
        </authorList>
    </citation>
    <scope>NUCLEOTIDE SEQUENCE [LARGE SCALE GENOMIC DNA]</scope>
    <source>
        <strain evidence="1 2">MEC069</strain>
    </source>
</reference>
<protein>
    <submittedName>
        <fullName evidence="1">Uncharacterized protein</fullName>
    </submittedName>
</protein>
<gene>
    <name evidence="1" type="ORF">B5M42_02705</name>
</gene>
<evidence type="ECO:0000313" key="1">
    <source>
        <dbReference type="EMBL" id="TFE91373.1"/>
    </source>
</evidence>
<sequence length="104" mass="12594">MDRYFQYDERLGIELPALDQEWEMYSEQTRADILLRWEQTRGRIPDRIHQLEAIIIRKQHSLDHEDDFPTSCRLNSEIADLASAINDLHLWFRINQDLETKMHQ</sequence>
<accession>A0A4Y8Q9J1</accession>
<name>A0A4Y8Q9J1_9BACL</name>
<dbReference type="RefSeq" id="WP_134749465.1">
    <property type="nucleotide sequence ID" value="NZ_MYFO02000004.1"/>
</dbReference>
<dbReference type="EMBL" id="MYFO01000002">
    <property type="protein sequence ID" value="TFE91373.1"/>
    <property type="molecule type" value="Genomic_DNA"/>
</dbReference>
<organism evidence="1 2">
    <name type="scientific">Paenibacillus athensensis</name>
    <dbReference type="NCBI Taxonomy" id="1967502"/>
    <lineage>
        <taxon>Bacteria</taxon>
        <taxon>Bacillati</taxon>
        <taxon>Bacillota</taxon>
        <taxon>Bacilli</taxon>
        <taxon>Bacillales</taxon>
        <taxon>Paenibacillaceae</taxon>
        <taxon>Paenibacillus</taxon>
    </lineage>
</organism>
<proteinExistence type="predicted"/>
<dbReference type="OrthoDB" id="2989999at2"/>
<dbReference type="Proteomes" id="UP000298246">
    <property type="component" value="Unassembled WGS sequence"/>
</dbReference>